<dbReference type="EMBL" id="QZKU01000068">
    <property type="protein sequence ID" value="RJP21305.1"/>
    <property type="molecule type" value="Genomic_DNA"/>
</dbReference>
<reference evidence="3 4" key="1">
    <citation type="journal article" date="2017" name="ISME J.">
        <title>Energy and carbon metabolisms in a deep terrestrial subsurface fluid microbial community.</title>
        <authorList>
            <person name="Momper L."/>
            <person name="Jungbluth S.P."/>
            <person name="Lee M.D."/>
            <person name="Amend J.P."/>
        </authorList>
    </citation>
    <scope>NUCLEOTIDE SEQUENCE [LARGE SCALE GENOMIC DNA]</scope>
    <source>
        <strain evidence="3">SURF_5</strain>
    </source>
</reference>
<keyword evidence="1" id="KW-0732">Signal</keyword>
<accession>A0A3A4NS09</accession>
<dbReference type="CDD" id="cd10918">
    <property type="entry name" value="CE4_NodB_like_5s_6s"/>
    <property type="match status" value="1"/>
</dbReference>
<feature type="domain" description="NodB homology" evidence="2">
    <location>
        <begin position="86"/>
        <end position="258"/>
    </location>
</feature>
<dbReference type="GO" id="GO:0005975">
    <property type="term" value="P:carbohydrate metabolic process"/>
    <property type="evidence" value="ECO:0007669"/>
    <property type="project" value="InterPro"/>
</dbReference>
<dbReference type="InterPro" id="IPR051398">
    <property type="entry name" value="Polysacch_Deacetylase"/>
</dbReference>
<dbReference type="AlphaFoldDB" id="A0A3A4NS09"/>
<dbReference type="PANTHER" id="PTHR34216:SF7">
    <property type="entry name" value="POLY-BETA-1,6-N-ACETYL-D-GLUCOSAMINE N-DEACETYLASE"/>
    <property type="match status" value="1"/>
</dbReference>
<evidence type="ECO:0000313" key="3">
    <source>
        <dbReference type="EMBL" id="RJP21305.1"/>
    </source>
</evidence>
<protein>
    <submittedName>
        <fullName evidence="3">Polysaccharide deacetylase</fullName>
    </submittedName>
</protein>
<dbReference type="Pfam" id="PF01522">
    <property type="entry name" value="Polysacc_deac_1"/>
    <property type="match status" value="1"/>
</dbReference>
<sequence>MNKITRRKFLKHTGVAMLLSSSLSRRVFAESNRIPVLLYHDISDQYLDDYTTSPSLFAAHMEWLYSEGYRAVSPKALPIAGFGREKDIVVTFDDGYASFTEYVFPILQQYKFTAVINIIGEYVGRYLHFGGNRPLLSWDEYRFLANSGLVEFGCHTHALHKGKGAAGISPEQLRQDLATFSDIFSSELGVYPEILAWPFGSYNQKTIEVAKKQGVKYFFTSDEGMLSPSHGLDRIPRLNINNKLDLASFRQYVGGVWA</sequence>
<dbReference type="InterPro" id="IPR011330">
    <property type="entry name" value="Glyco_hydro/deAcase_b/a-brl"/>
</dbReference>
<evidence type="ECO:0000256" key="1">
    <source>
        <dbReference type="ARBA" id="ARBA00022729"/>
    </source>
</evidence>
<name>A0A3A4NS09_ABYX5</name>
<dbReference type="PROSITE" id="PS51318">
    <property type="entry name" value="TAT"/>
    <property type="match status" value="1"/>
</dbReference>
<dbReference type="Proteomes" id="UP000265882">
    <property type="component" value="Unassembled WGS sequence"/>
</dbReference>
<dbReference type="PROSITE" id="PS51677">
    <property type="entry name" value="NODB"/>
    <property type="match status" value="1"/>
</dbReference>
<comment type="caution">
    <text evidence="3">The sequence shown here is derived from an EMBL/GenBank/DDBJ whole genome shotgun (WGS) entry which is preliminary data.</text>
</comment>
<organism evidence="3 4">
    <name type="scientific">Abyssobacteria bacterium (strain SURF_5)</name>
    <dbReference type="NCBI Taxonomy" id="2093360"/>
    <lineage>
        <taxon>Bacteria</taxon>
        <taxon>Pseudomonadati</taxon>
        <taxon>Candidatus Hydrogenedentota</taxon>
        <taxon>Candidatus Abyssobacteria</taxon>
    </lineage>
</organism>
<evidence type="ECO:0000259" key="2">
    <source>
        <dbReference type="PROSITE" id="PS51677"/>
    </source>
</evidence>
<dbReference type="SUPFAM" id="SSF88713">
    <property type="entry name" value="Glycoside hydrolase/deacetylase"/>
    <property type="match status" value="1"/>
</dbReference>
<gene>
    <name evidence="3" type="ORF">C4520_09835</name>
</gene>
<proteinExistence type="predicted"/>
<dbReference type="InterPro" id="IPR002509">
    <property type="entry name" value="NODB_dom"/>
</dbReference>
<dbReference type="PANTHER" id="PTHR34216">
    <property type="match status" value="1"/>
</dbReference>
<evidence type="ECO:0000313" key="4">
    <source>
        <dbReference type="Proteomes" id="UP000265882"/>
    </source>
</evidence>
<dbReference type="InterPro" id="IPR006311">
    <property type="entry name" value="TAT_signal"/>
</dbReference>
<dbReference type="Gene3D" id="3.20.20.370">
    <property type="entry name" value="Glycoside hydrolase/deacetylase"/>
    <property type="match status" value="1"/>
</dbReference>
<dbReference type="GO" id="GO:0016810">
    <property type="term" value="F:hydrolase activity, acting on carbon-nitrogen (but not peptide) bonds"/>
    <property type="evidence" value="ECO:0007669"/>
    <property type="project" value="InterPro"/>
</dbReference>